<name>A0A3B1DIK0_9ZZZZ</name>
<dbReference type="InterPro" id="IPR051910">
    <property type="entry name" value="ComF/GntX_DNA_util-trans"/>
</dbReference>
<dbReference type="InterPro" id="IPR000836">
    <property type="entry name" value="PRTase_dom"/>
</dbReference>
<reference evidence="4" key="1">
    <citation type="submission" date="2018-06" db="EMBL/GenBank/DDBJ databases">
        <authorList>
            <person name="Zhirakovskaya E."/>
        </authorList>
    </citation>
    <scope>NUCLEOTIDE SEQUENCE</scope>
</reference>
<evidence type="ECO:0000256" key="1">
    <source>
        <dbReference type="ARBA" id="ARBA00008007"/>
    </source>
</evidence>
<dbReference type="PANTHER" id="PTHR47505:SF1">
    <property type="entry name" value="DNA UTILIZATION PROTEIN YHGH"/>
    <property type="match status" value="1"/>
</dbReference>
<protein>
    <submittedName>
        <fullName evidence="4">Competence protein F homolog, phosphoribosyltransferase domain protein YhgH required for utilization of DNA as sole source of carbon and energy</fullName>
    </submittedName>
</protein>
<evidence type="ECO:0000313" key="4">
    <source>
        <dbReference type="EMBL" id="VAX35904.1"/>
    </source>
</evidence>
<dbReference type="InterPro" id="IPR029057">
    <property type="entry name" value="PRTase-like"/>
</dbReference>
<keyword evidence="4" id="KW-0808">Transferase</keyword>
<keyword evidence="4" id="KW-0328">Glycosyltransferase</keyword>
<dbReference type="CDD" id="cd06223">
    <property type="entry name" value="PRTases_typeI"/>
    <property type="match status" value="1"/>
</dbReference>
<gene>
    <name evidence="4" type="ORF">MNBD_UNCLBAC01-1116</name>
</gene>
<dbReference type="SUPFAM" id="SSF53271">
    <property type="entry name" value="PRTase-like"/>
    <property type="match status" value="1"/>
</dbReference>
<dbReference type="GO" id="GO:0016757">
    <property type="term" value="F:glycosyltransferase activity"/>
    <property type="evidence" value="ECO:0007669"/>
    <property type="project" value="UniProtKB-KW"/>
</dbReference>
<dbReference type="InterPro" id="IPR044005">
    <property type="entry name" value="DZR_2"/>
</dbReference>
<sequence length="242" mass="27588">MLKTLSNGLKDLIYPPHCLSCSIPLKHHTPQKKLCQPCHDSIEFNHPPFCPKCSRYLGPLSERVRCKPCSANNPDFNFAWGACIYNKHLRNLLHIFKYQQKTSLRHVFAQSMINFIQRHNFDIAQFDIIIPIPLSWARKRERGYNQAGLLANPISKTFNIPISHKILKRNRYTESQTHLSQKERWTNITDAFTIKNSSDVKGKNILLIDDLLTTGATTSEAARTLKHSGAQTVGLLTLAITV</sequence>
<feature type="domain" description="Double zinc ribbon" evidence="3">
    <location>
        <begin position="11"/>
        <end position="69"/>
    </location>
</feature>
<dbReference type="Pfam" id="PF18912">
    <property type="entry name" value="DZR_2"/>
    <property type="match status" value="1"/>
</dbReference>
<dbReference type="PANTHER" id="PTHR47505">
    <property type="entry name" value="DNA UTILIZATION PROTEIN YHGH"/>
    <property type="match status" value="1"/>
</dbReference>
<dbReference type="EMBL" id="UOGJ01000075">
    <property type="protein sequence ID" value="VAX35904.1"/>
    <property type="molecule type" value="Genomic_DNA"/>
</dbReference>
<dbReference type="Pfam" id="PF00156">
    <property type="entry name" value="Pribosyltran"/>
    <property type="match status" value="1"/>
</dbReference>
<feature type="domain" description="Phosphoribosyltransferase" evidence="2">
    <location>
        <begin position="150"/>
        <end position="238"/>
    </location>
</feature>
<evidence type="ECO:0000259" key="3">
    <source>
        <dbReference type="Pfam" id="PF18912"/>
    </source>
</evidence>
<dbReference type="AlphaFoldDB" id="A0A3B1DIK0"/>
<accession>A0A3B1DIK0</accession>
<proteinExistence type="inferred from homology"/>
<comment type="similarity">
    <text evidence="1">Belongs to the ComF/GntX family.</text>
</comment>
<dbReference type="Gene3D" id="3.40.50.2020">
    <property type="match status" value="1"/>
</dbReference>
<organism evidence="4">
    <name type="scientific">hydrothermal vent metagenome</name>
    <dbReference type="NCBI Taxonomy" id="652676"/>
    <lineage>
        <taxon>unclassified sequences</taxon>
        <taxon>metagenomes</taxon>
        <taxon>ecological metagenomes</taxon>
    </lineage>
</organism>
<evidence type="ECO:0000259" key="2">
    <source>
        <dbReference type="Pfam" id="PF00156"/>
    </source>
</evidence>